<name>A0A9P3FB72_9PEZI</name>
<protein>
    <submittedName>
        <fullName evidence="2">Uncharacterized protein</fullName>
    </submittedName>
</protein>
<dbReference type="Proteomes" id="UP000825890">
    <property type="component" value="Unassembled WGS sequence"/>
</dbReference>
<dbReference type="OrthoDB" id="3650338at2759"/>
<organism evidence="2 3">
    <name type="scientific">Cercospora kikuchii</name>
    <dbReference type="NCBI Taxonomy" id="84275"/>
    <lineage>
        <taxon>Eukaryota</taxon>
        <taxon>Fungi</taxon>
        <taxon>Dikarya</taxon>
        <taxon>Ascomycota</taxon>
        <taxon>Pezizomycotina</taxon>
        <taxon>Dothideomycetes</taxon>
        <taxon>Dothideomycetidae</taxon>
        <taxon>Mycosphaerellales</taxon>
        <taxon>Mycosphaerellaceae</taxon>
        <taxon>Cercospora</taxon>
    </lineage>
</organism>
<feature type="region of interest" description="Disordered" evidence="1">
    <location>
        <begin position="338"/>
        <end position="367"/>
    </location>
</feature>
<dbReference type="RefSeq" id="XP_044651041.1">
    <property type="nucleotide sequence ID" value="XM_044795106.1"/>
</dbReference>
<evidence type="ECO:0000256" key="1">
    <source>
        <dbReference type="SAM" id="MobiDB-lite"/>
    </source>
</evidence>
<comment type="caution">
    <text evidence="2">The sequence shown here is derived from an EMBL/GenBank/DDBJ whole genome shotgun (WGS) entry which is preliminary data.</text>
</comment>
<dbReference type="GeneID" id="68285600"/>
<evidence type="ECO:0000313" key="3">
    <source>
        <dbReference type="Proteomes" id="UP000825890"/>
    </source>
</evidence>
<reference evidence="2 3" key="1">
    <citation type="submission" date="2021-01" db="EMBL/GenBank/DDBJ databases">
        <title>Cercospora kikuchii MAFF 305040 whole genome shotgun sequence.</title>
        <authorList>
            <person name="Kashiwa T."/>
            <person name="Suzuki T."/>
        </authorList>
    </citation>
    <scope>NUCLEOTIDE SEQUENCE [LARGE SCALE GENOMIC DNA]</scope>
    <source>
        <strain evidence="2 3">MAFF 305040</strain>
    </source>
</reference>
<gene>
    <name evidence="2" type="ORF">CKM354_000002500</name>
</gene>
<keyword evidence="3" id="KW-1185">Reference proteome</keyword>
<accession>A0A9P3FB72</accession>
<proteinExistence type="predicted"/>
<dbReference type="AlphaFoldDB" id="A0A9P3FB72"/>
<dbReference type="EMBL" id="BOLY01000001">
    <property type="protein sequence ID" value="GIZ36554.1"/>
    <property type="molecule type" value="Genomic_DNA"/>
</dbReference>
<sequence length="367" mass="39720">MADQNGFRSPASFHQHAMSYDYPIPINWEPPIANSATRRAQQQTLNAKVVQNVPLHGPEHPLVAITMTAEGHSALRRAVEASGLRCQPTCGAIPEVFELGLAPLEREGTIPARHARAYFLRNCGDFDDQFATNDDESIQHAHPLSFDFDTLNLDTVLGYLRVWSIYAGTECVYQLGVITNILGVYDLQLYNSQPSKRPTHTIFYVRHCLWDGVVGKFVQLWEPLVQEQGSIRATSVAAPADASSRFVDTTSVGNAIGLAGPPSSHTASPQEQSLLAGLHGLMLNAQSPSVLTSSKRSGMPQGDPVSYNSLSSAAGATLPTGFSMHSHSSKLTGGVEFIDYTTSKPDGPDPHERPGGWYGSDGVLRPE</sequence>
<evidence type="ECO:0000313" key="2">
    <source>
        <dbReference type="EMBL" id="GIZ36554.1"/>
    </source>
</evidence>